<dbReference type="EMBL" id="JAMYWD010000012">
    <property type="protein sequence ID" value="KAJ4953610.1"/>
    <property type="molecule type" value="Genomic_DNA"/>
</dbReference>
<dbReference type="Proteomes" id="UP001141806">
    <property type="component" value="Unassembled WGS sequence"/>
</dbReference>
<feature type="region of interest" description="Disordered" evidence="1">
    <location>
        <begin position="226"/>
        <end position="345"/>
    </location>
</feature>
<dbReference type="PANTHER" id="PTHR37733">
    <property type="entry name" value="SMAD/FHA DOMAIN-CONTAINING PROTEIN"/>
    <property type="match status" value="1"/>
</dbReference>
<dbReference type="CDD" id="cd22671">
    <property type="entry name" value="FHA_APTX-like"/>
    <property type="match status" value="1"/>
</dbReference>
<evidence type="ECO:0000313" key="2">
    <source>
        <dbReference type="EMBL" id="KAJ4953610.1"/>
    </source>
</evidence>
<proteinExistence type="predicted"/>
<dbReference type="Gene3D" id="2.60.200.20">
    <property type="match status" value="1"/>
</dbReference>
<protein>
    <recommendedName>
        <fullName evidence="4">FHA domain-containing protein</fullName>
    </recommendedName>
</protein>
<evidence type="ECO:0000256" key="1">
    <source>
        <dbReference type="SAM" id="MobiDB-lite"/>
    </source>
</evidence>
<feature type="compositionally biased region" description="Polar residues" evidence="1">
    <location>
        <begin position="279"/>
        <end position="295"/>
    </location>
</feature>
<dbReference type="AlphaFoldDB" id="A0A9Q0GU82"/>
<keyword evidence="3" id="KW-1185">Reference proteome</keyword>
<feature type="compositionally biased region" description="Acidic residues" evidence="1">
    <location>
        <begin position="296"/>
        <end position="310"/>
    </location>
</feature>
<organism evidence="2 3">
    <name type="scientific">Protea cynaroides</name>
    <dbReference type="NCBI Taxonomy" id="273540"/>
    <lineage>
        <taxon>Eukaryota</taxon>
        <taxon>Viridiplantae</taxon>
        <taxon>Streptophyta</taxon>
        <taxon>Embryophyta</taxon>
        <taxon>Tracheophyta</taxon>
        <taxon>Spermatophyta</taxon>
        <taxon>Magnoliopsida</taxon>
        <taxon>Proteales</taxon>
        <taxon>Proteaceae</taxon>
        <taxon>Protea</taxon>
    </lineage>
</organism>
<sequence length="345" mass="39645">MEIEGEDGSRIIVGNGSKECGRGLGFPSDDRTVSRCHVSFELLSPARIGNNHMDINPDSEPTLSFEVLGKNPIWVFSSSGGDVKAFRRLDRGELRNGDRFCVSAKKPILFKVKRIGVESPEGKEQYVAKVVDWSERVSEEKETAESNPNVEGKFEGNEGLGFESLNFSDIDPVKDFGFVVMGHEFDRYPKQMVRNIKDWVWHLEERREDIEDDELFETNRSREKKIVGRKRNKDKRNDEEDWTGESEDEKVLIEKIRKAKRPRRSMAISKDHGKASMDIGSSKQSVQRKNVSSNQGEEEEDEDEDEDEDNLGGFIVNDDELEVEEHEEEEEEEEDFEDDNEDNDD</sequence>
<accession>A0A9Q0GU82</accession>
<comment type="caution">
    <text evidence="2">The sequence shown here is derived from an EMBL/GenBank/DDBJ whole genome shotgun (WGS) entry which is preliminary data.</text>
</comment>
<evidence type="ECO:0008006" key="4">
    <source>
        <dbReference type="Google" id="ProtNLM"/>
    </source>
</evidence>
<evidence type="ECO:0000313" key="3">
    <source>
        <dbReference type="Proteomes" id="UP001141806"/>
    </source>
</evidence>
<name>A0A9Q0GU82_9MAGN</name>
<gene>
    <name evidence="2" type="ORF">NE237_030442</name>
</gene>
<dbReference type="OrthoDB" id="688570at2759"/>
<feature type="compositionally biased region" description="Acidic residues" evidence="1">
    <location>
        <begin position="239"/>
        <end position="248"/>
    </location>
</feature>
<dbReference type="PANTHER" id="PTHR37733:SF1">
    <property type="entry name" value="SMAD_FHA DOMAIN-CONTAINING PROTEIN"/>
    <property type="match status" value="1"/>
</dbReference>
<reference evidence="2" key="1">
    <citation type="journal article" date="2023" name="Plant J.">
        <title>The genome of the king protea, Protea cynaroides.</title>
        <authorList>
            <person name="Chang J."/>
            <person name="Duong T.A."/>
            <person name="Schoeman C."/>
            <person name="Ma X."/>
            <person name="Roodt D."/>
            <person name="Barker N."/>
            <person name="Li Z."/>
            <person name="Van de Peer Y."/>
            <person name="Mizrachi E."/>
        </authorList>
    </citation>
    <scope>NUCLEOTIDE SEQUENCE</scope>
    <source>
        <tissue evidence="2">Young leaves</tissue>
    </source>
</reference>
<feature type="compositionally biased region" description="Acidic residues" evidence="1">
    <location>
        <begin position="317"/>
        <end position="345"/>
    </location>
</feature>